<dbReference type="Proteomes" id="UP001352852">
    <property type="component" value="Unassembled WGS sequence"/>
</dbReference>
<evidence type="ECO:0000259" key="5">
    <source>
        <dbReference type="Pfam" id="PF16870"/>
    </source>
</evidence>
<organism evidence="6 7">
    <name type="scientific">Characodon lateralis</name>
    <dbReference type="NCBI Taxonomy" id="208331"/>
    <lineage>
        <taxon>Eukaryota</taxon>
        <taxon>Metazoa</taxon>
        <taxon>Chordata</taxon>
        <taxon>Craniata</taxon>
        <taxon>Vertebrata</taxon>
        <taxon>Euteleostomi</taxon>
        <taxon>Actinopterygii</taxon>
        <taxon>Neopterygii</taxon>
        <taxon>Teleostei</taxon>
        <taxon>Neoteleostei</taxon>
        <taxon>Acanthomorphata</taxon>
        <taxon>Ovalentaria</taxon>
        <taxon>Atherinomorphae</taxon>
        <taxon>Cyprinodontiformes</taxon>
        <taxon>Goodeidae</taxon>
        <taxon>Characodon</taxon>
    </lineage>
</organism>
<evidence type="ECO:0000313" key="6">
    <source>
        <dbReference type="EMBL" id="MED6291681.1"/>
    </source>
</evidence>
<name>A0ABU7EWV1_9TELE</name>
<evidence type="ECO:0000256" key="1">
    <source>
        <dbReference type="ARBA" id="ARBA00001964"/>
    </source>
</evidence>
<evidence type="ECO:0000256" key="2">
    <source>
        <dbReference type="ARBA" id="ARBA00006936"/>
    </source>
</evidence>
<accession>A0ABU7EWV1</accession>
<comment type="caution">
    <text evidence="6">The sequence shown here is derived from an EMBL/GenBank/DDBJ whole genome shotgun (WGS) entry which is preliminary data.</text>
</comment>
<dbReference type="PANTHER" id="PTHR23152">
    <property type="entry name" value="2-OXOGLUTARATE DEHYDROGENASE"/>
    <property type="match status" value="1"/>
</dbReference>
<feature type="domain" description="2-oxoglutarate dehydrogenase E1 component/KDG C-terminal" evidence="5">
    <location>
        <begin position="42"/>
        <end position="103"/>
    </location>
</feature>
<comment type="cofactor">
    <cofactor evidence="1">
        <name>thiamine diphosphate</name>
        <dbReference type="ChEBI" id="CHEBI:58937"/>
    </cofactor>
</comment>
<dbReference type="InterPro" id="IPR031717">
    <property type="entry name" value="ODO-1/KGD_C"/>
</dbReference>
<gene>
    <name evidence="6" type="ORF">CHARACLAT_026085</name>
</gene>
<comment type="similarity">
    <text evidence="2">Belongs to the alpha-ketoglutarate dehydrogenase family.</text>
</comment>
<keyword evidence="4" id="KW-0786">Thiamine pyrophosphate</keyword>
<sequence>MVTADMGERRGTAWTGSVVRENPFPVLCEWHTCTVALSFTVIEFIWSQEEPQNMGPWSFIAPRFKKQLACKLQLVSRPALPAPAVGIGTLHHQQQEAILTATFS</sequence>
<dbReference type="InterPro" id="IPR011603">
    <property type="entry name" value="2oxoglutarate_DH_E1"/>
</dbReference>
<dbReference type="EMBL" id="JAHUTJ010068675">
    <property type="protein sequence ID" value="MED6291681.1"/>
    <property type="molecule type" value="Genomic_DNA"/>
</dbReference>
<dbReference type="InterPro" id="IPR042179">
    <property type="entry name" value="KGD_C_sf"/>
</dbReference>
<keyword evidence="3" id="KW-0560">Oxidoreductase</keyword>
<evidence type="ECO:0000256" key="3">
    <source>
        <dbReference type="ARBA" id="ARBA00023002"/>
    </source>
</evidence>
<dbReference type="PANTHER" id="PTHR23152:SF4">
    <property type="entry name" value="2-OXOADIPATE DEHYDROGENASE COMPLEX COMPONENT E1"/>
    <property type="match status" value="1"/>
</dbReference>
<evidence type="ECO:0000256" key="4">
    <source>
        <dbReference type="ARBA" id="ARBA00023052"/>
    </source>
</evidence>
<reference evidence="6 7" key="1">
    <citation type="submission" date="2021-06" db="EMBL/GenBank/DDBJ databases">
        <authorList>
            <person name="Palmer J.M."/>
        </authorList>
    </citation>
    <scope>NUCLEOTIDE SEQUENCE [LARGE SCALE GENOMIC DNA]</scope>
    <source>
        <strain evidence="6 7">CL_MEX2019</strain>
        <tissue evidence="6">Muscle</tissue>
    </source>
</reference>
<keyword evidence="7" id="KW-1185">Reference proteome</keyword>
<proteinExistence type="inferred from homology"/>
<dbReference type="Pfam" id="PF16870">
    <property type="entry name" value="OxoGdeHyase_C"/>
    <property type="match status" value="1"/>
</dbReference>
<evidence type="ECO:0000313" key="7">
    <source>
        <dbReference type="Proteomes" id="UP001352852"/>
    </source>
</evidence>
<protein>
    <recommendedName>
        <fullName evidence="5">2-oxoglutarate dehydrogenase E1 component/KDG C-terminal domain-containing protein</fullName>
    </recommendedName>
</protein>
<dbReference type="Gene3D" id="3.40.50.11610">
    <property type="entry name" value="Multifunctional 2-oxoglutarate metabolism enzyme, C-terminal domain"/>
    <property type="match status" value="1"/>
</dbReference>